<sequence>MDRDDLLVPTLKVDPKEIGWCFISNYYDAPIEGLVYFRGEIHRFCCFPEDVPDQKVFVVLELNPEEMEFQLKMKEKFERMVGTHWSYDENGNALPESSATPESAKQYYDSKQGEKYIGPYDAKVIAWFDLSKDVDGVA</sequence>
<proteinExistence type="predicted"/>
<evidence type="ECO:0000313" key="2">
    <source>
        <dbReference type="Proteomes" id="UP000000238"/>
    </source>
</evidence>
<name>Q2SDK5_HAHCH</name>
<accession>Q2SDK5</accession>
<keyword evidence="2" id="KW-1185">Reference proteome</keyword>
<dbReference type="RefSeq" id="WP_011398335.1">
    <property type="nucleotide sequence ID" value="NC_007645.1"/>
</dbReference>
<dbReference type="EMBL" id="CP000155">
    <property type="protein sequence ID" value="ABC31269.1"/>
    <property type="molecule type" value="Genomic_DNA"/>
</dbReference>
<dbReference type="AlphaFoldDB" id="Q2SDK5"/>
<dbReference type="HOGENOM" id="CLU_1852380_0_0_6"/>
<gene>
    <name evidence="1" type="ordered locus">HCH_04567</name>
</gene>
<dbReference type="KEGG" id="hch:HCH_04567"/>
<dbReference type="Proteomes" id="UP000000238">
    <property type="component" value="Chromosome"/>
</dbReference>
<organism evidence="1 2">
    <name type="scientific">Hahella chejuensis (strain KCTC 2396)</name>
    <dbReference type="NCBI Taxonomy" id="349521"/>
    <lineage>
        <taxon>Bacteria</taxon>
        <taxon>Pseudomonadati</taxon>
        <taxon>Pseudomonadota</taxon>
        <taxon>Gammaproteobacteria</taxon>
        <taxon>Oceanospirillales</taxon>
        <taxon>Hahellaceae</taxon>
        <taxon>Hahella</taxon>
    </lineage>
</organism>
<evidence type="ECO:0000313" key="1">
    <source>
        <dbReference type="EMBL" id="ABC31269.1"/>
    </source>
</evidence>
<protein>
    <submittedName>
        <fullName evidence="1">Uncharacterized protein</fullName>
    </submittedName>
</protein>
<reference evidence="1 2" key="1">
    <citation type="journal article" date="2005" name="Nucleic Acids Res.">
        <title>Genomic blueprint of Hahella chejuensis, a marine microbe producing an algicidal agent.</title>
        <authorList>
            <person name="Jeong H."/>
            <person name="Yim J.H."/>
            <person name="Lee C."/>
            <person name="Choi S.-H."/>
            <person name="Park Y.K."/>
            <person name="Yoon S.H."/>
            <person name="Hur C.-G."/>
            <person name="Kang H.-Y."/>
            <person name="Kim D."/>
            <person name="Lee H.H."/>
            <person name="Park K.H."/>
            <person name="Park S.-H."/>
            <person name="Park H.-S."/>
            <person name="Lee H.K."/>
            <person name="Oh T.K."/>
            <person name="Kim J.F."/>
        </authorList>
    </citation>
    <scope>NUCLEOTIDE SEQUENCE [LARGE SCALE GENOMIC DNA]</scope>
    <source>
        <strain evidence="1 2">KCTC 2396</strain>
    </source>
</reference>
<dbReference type="STRING" id="349521.HCH_04567"/>